<evidence type="ECO:0000256" key="1">
    <source>
        <dbReference type="SAM" id="MobiDB-lite"/>
    </source>
</evidence>
<evidence type="ECO:0000313" key="4">
    <source>
        <dbReference type="Proteomes" id="UP001279734"/>
    </source>
</evidence>
<gene>
    <name evidence="3" type="ORF">Nepgr_000572</name>
</gene>
<name>A0AAD3P5I5_NEPGR</name>
<organism evidence="3 4">
    <name type="scientific">Nepenthes gracilis</name>
    <name type="common">Slender pitcher plant</name>
    <dbReference type="NCBI Taxonomy" id="150966"/>
    <lineage>
        <taxon>Eukaryota</taxon>
        <taxon>Viridiplantae</taxon>
        <taxon>Streptophyta</taxon>
        <taxon>Embryophyta</taxon>
        <taxon>Tracheophyta</taxon>
        <taxon>Spermatophyta</taxon>
        <taxon>Magnoliopsida</taxon>
        <taxon>eudicotyledons</taxon>
        <taxon>Gunneridae</taxon>
        <taxon>Pentapetalae</taxon>
        <taxon>Caryophyllales</taxon>
        <taxon>Nepenthaceae</taxon>
        <taxon>Nepenthes</taxon>
    </lineage>
</organism>
<evidence type="ECO:0000256" key="2">
    <source>
        <dbReference type="SAM" id="SignalP"/>
    </source>
</evidence>
<reference evidence="3" key="1">
    <citation type="submission" date="2023-05" db="EMBL/GenBank/DDBJ databases">
        <title>Nepenthes gracilis genome sequencing.</title>
        <authorList>
            <person name="Fukushima K."/>
        </authorList>
    </citation>
    <scope>NUCLEOTIDE SEQUENCE</scope>
    <source>
        <strain evidence="3">SING2019-196</strain>
    </source>
</reference>
<accession>A0AAD3P5I5</accession>
<comment type="caution">
    <text evidence="3">The sequence shown here is derived from an EMBL/GenBank/DDBJ whole genome shotgun (WGS) entry which is preliminary data.</text>
</comment>
<dbReference type="Proteomes" id="UP001279734">
    <property type="component" value="Unassembled WGS sequence"/>
</dbReference>
<dbReference type="EMBL" id="BSYO01000001">
    <property type="protein sequence ID" value="GMG98732.1"/>
    <property type="molecule type" value="Genomic_DNA"/>
</dbReference>
<sequence>MASSSNALLLLSLLAINVVLMISSQTATAARDLAQNPTQKKDGAANKGATATVDEVSPNDDYGNPSGGPQTYGNPGGGPQTYGNSPSTSYGNPGGGPQTYGNPGGGPQTYPNPGGGH</sequence>
<proteinExistence type="predicted"/>
<feature type="signal peptide" evidence="2">
    <location>
        <begin position="1"/>
        <end position="29"/>
    </location>
</feature>
<protein>
    <submittedName>
        <fullName evidence="3">Uncharacterized protein</fullName>
    </submittedName>
</protein>
<feature type="region of interest" description="Disordered" evidence="1">
    <location>
        <begin position="33"/>
        <end position="117"/>
    </location>
</feature>
<keyword evidence="4" id="KW-1185">Reference proteome</keyword>
<feature type="compositionally biased region" description="Gly residues" evidence="1">
    <location>
        <begin position="92"/>
        <end position="117"/>
    </location>
</feature>
<feature type="chain" id="PRO_5042010883" evidence="2">
    <location>
        <begin position="30"/>
        <end position="117"/>
    </location>
</feature>
<evidence type="ECO:0000313" key="3">
    <source>
        <dbReference type="EMBL" id="GMG98732.1"/>
    </source>
</evidence>
<dbReference type="AlphaFoldDB" id="A0AAD3P5I5"/>
<keyword evidence="2" id="KW-0732">Signal</keyword>